<dbReference type="Proteomes" id="UP000471381">
    <property type="component" value="Unassembled WGS sequence"/>
</dbReference>
<organism evidence="3 4">
    <name type="scientific">Alteromonas genovensis</name>
    <dbReference type="NCBI Taxonomy" id="471225"/>
    <lineage>
        <taxon>Bacteria</taxon>
        <taxon>Pseudomonadati</taxon>
        <taxon>Pseudomonadota</taxon>
        <taxon>Gammaproteobacteria</taxon>
        <taxon>Alteromonadales</taxon>
        <taxon>Alteromonadaceae</taxon>
        <taxon>Alteromonas/Salinimonas group</taxon>
        <taxon>Alteromonas</taxon>
    </lineage>
</organism>
<dbReference type="InterPro" id="IPR038729">
    <property type="entry name" value="Rad50/SbcC_AAA"/>
</dbReference>
<dbReference type="GO" id="GO:0016887">
    <property type="term" value="F:ATP hydrolysis activity"/>
    <property type="evidence" value="ECO:0007669"/>
    <property type="project" value="InterPro"/>
</dbReference>
<keyword evidence="4" id="KW-1185">Reference proteome</keyword>
<feature type="coiled-coil region" evidence="1">
    <location>
        <begin position="227"/>
        <end position="276"/>
    </location>
</feature>
<evidence type="ECO:0000259" key="2">
    <source>
        <dbReference type="Pfam" id="PF13476"/>
    </source>
</evidence>
<dbReference type="AlphaFoldDB" id="A0A6N9TIQ9"/>
<dbReference type="PANTHER" id="PTHR32114">
    <property type="entry name" value="ABC TRANSPORTER ABCH.3"/>
    <property type="match status" value="1"/>
</dbReference>
<reference evidence="3 4" key="1">
    <citation type="submission" date="2020-01" db="EMBL/GenBank/DDBJ databases">
        <title>Genomes of bacteria type strains.</title>
        <authorList>
            <person name="Chen J."/>
            <person name="Zhu S."/>
            <person name="Yang J."/>
        </authorList>
    </citation>
    <scope>NUCLEOTIDE SEQUENCE [LARGE SCALE GENOMIC DNA]</scope>
    <source>
        <strain evidence="3 4">LMG 24078</strain>
    </source>
</reference>
<dbReference type="SUPFAM" id="SSF52540">
    <property type="entry name" value="P-loop containing nucleoside triphosphate hydrolases"/>
    <property type="match status" value="1"/>
</dbReference>
<dbReference type="PANTHER" id="PTHR32114:SF2">
    <property type="entry name" value="ABC TRANSPORTER ABCH.3"/>
    <property type="match status" value="1"/>
</dbReference>
<feature type="coiled-coil region" evidence="1">
    <location>
        <begin position="378"/>
        <end position="408"/>
    </location>
</feature>
<gene>
    <name evidence="3" type="ORF">GTQ48_09730</name>
</gene>
<evidence type="ECO:0000313" key="4">
    <source>
        <dbReference type="Proteomes" id="UP000471381"/>
    </source>
</evidence>
<comment type="caution">
    <text evidence="3">The sequence shown here is derived from an EMBL/GenBank/DDBJ whole genome shotgun (WGS) entry which is preliminary data.</text>
</comment>
<name>A0A6N9TIQ9_9ALTE</name>
<accession>A0A6N9TIQ9</accession>
<keyword evidence="1" id="KW-0175">Coiled coil</keyword>
<evidence type="ECO:0000256" key="1">
    <source>
        <dbReference type="SAM" id="Coils"/>
    </source>
</evidence>
<dbReference type="RefSeq" id="WP_163106515.1">
    <property type="nucleotide sequence ID" value="NZ_JAAAWO010000006.1"/>
</dbReference>
<protein>
    <submittedName>
        <fullName evidence="3">AAA family ATPase</fullName>
    </submittedName>
</protein>
<sequence length="675" mass="76416">MLIKRVKIKNFRQYYGEVELNFATEKEKNVTVIRGENGVGKTAILNAVKWAFFETFTNNFLNKKDLVNNTALKQGKSRCSVEIEFEENEKHYLLLRDYDQKTRKSKLVIYPYSGDTLGSSLPDPTIVINTLLPKEMAEYFFFQGEGSNAVNVGNNGSDLAKSIRDILGFEVANRLITDLKSLSKNLRSKIAELDTSGEAKKLRQKLDDIEDSLSIDIEALSGKNELLPKLKKQLQDVETQLDQINNHDLQNLKQKERSLEREIIELKKNIRSANIKKVSNIARYGWAVFGYDFASTSQDFIDESELKGRLPEPYNETFIKDILEAKECICGNDLASQKDAYEKIAGMLSQAANPVLLQRLSGIRAQIQDIKTLHELAADNIKENIETLQQTHERLAVKKKELAEIVEKIGLIPEDRIQKLQNSKKKLLNDVSITDKSIGKLEGSIETNSALKAGLERKLKDATPNNDALSAVQLKKLFVEELAEVIESHLGKTEKNIRLHVLTEVNKSLDRFSRHDFKIKVEPSNFSFQLLDKYDNKVSQGDGLNLLLNLTITSSLINFAASRRDVKDPILSSATVAPLLIDAPFGVLDNKYRNVVVSELPKQARQVIFLVSSSQWSKAMDKEIRSKVGKEYLLILEETSDKRDKEIDYLSVKGEKRAVSRYNCDVDRTVVEDVT</sequence>
<dbReference type="InterPro" id="IPR027417">
    <property type="entry name" value="P-loop_NTPase"/>
</dbReference>
<dbReference type="Gene3D" id="3.40.50.300">
    <property type="entry name" value="P-loop containing nucleotide triphosphate hydrolases"/>
    <property type="match status" value="1"/>
</dbReference>
<dbReference type="Pfam" id="PF13476">
    <property type="entry name" value="AAA_23"/>
    <property type="match status" value="1"/>
</dbReference>
<dbReference type="GO" id="GO:0006302">
    <property type="term" value="P:double-strand break repair"/>
    <property type="evidence" value="ECO:0007669"/>
    <property type="project" value="InterPro"/>
</dbReference>
<feature type="domain" description="Rad50/SbcC-type AAA" evidence="2">
    <location>
        <begin position="5"/>
        <end position="241"/>
    </location>
</feature>
<dbReference type="EMBL" id="JAAAWO010000006">
    <property type="protein sequence ID" value="NDW15796.1"/>
    <property type="molecule type" value="Genomic_DNA"/>
</dbReference>
<evidence type="ECO:0000313" key="3">
    <source>
        <dbReference type="EMBL" id="NDW15796.1"/>
    </source>
</evidence>
<proteinExistence type="predicted"/>